<dbReference type="AlphaFoldDB" id="A0A1Y1N3K4"/>
<dbReference type="SUPFAM" id="SSF56672">
    <property type="entry name" value="DNA/RNA polymerases"/>
    <property type="match status" value="1"/>
</dbReference>
<protein>
    <recommendedName>
        <fullName evidence="2">Reverse transcriptase Ty1/copia-type domain-containing protein</fullName>
    </recommendedName>
</protein>
<dbReference type="Gene3D" id="3.30.420.10">
    <property type="entry name" value="Ribonuclease H-like superfamily/Ribonuclease H"/>
    <property type="match status" value="1"/>
</dbReference>
<dbReference type="InterPro" id="IPR043502">
    <property type="entry name" value="DNA/RNA_pol_sf"/>
</dbReference>
<evidence type="ECO:0008006" key="2">
    <source>
        <dbReference type="Google" id="ProtNLM"/>
    </source>
</evidence>
<dbReference type="InterPro" id="IPR036397">
    <property type="entry name" value="RNaseH_sf"/>
</dbReference>
<dbReference type="PANTHER" id="PTHR11439">
    <property type="entry name" value="GAG-POL-RELATED RETROTRANSPOSON"/>
    <property type="match status" value="1"/>
</dbReference>
<accession>A0A1Y1N3K4</accession>
<organism evidence="1">
    <name type="scientific">Photinus pyralis</name>
    <name type="common">Common eastern firefly</name>
    <name type="synonym">Lampyris pyralis</name>
    <dbReference type="NCBI Taxonomy" id="7054"/>
    <lineage>
        <taxon>Eukaryota</taxon>
        <taxon>Metazoa</taxon>
        <taxon>Ecdysozoa</taxon>
        <taxon>Arthropoda</taxon>
        <taxon>Hexapoda</taxon>
        <taxon>Insecta</taxon>
        <taxon>Pterygota</taxon>
        <taxon>Neoptera</taxon>
        <taxon>Endopterygota</taxon>
        <taxon>Coleoptera</taxon>
        <taxon>Polyphaga</taxon>
        <taxon>Elateriformia</taxon>
        <taxon>Elateroidea</taxon>
        <taxon>Lampyridae</taxon>
        <taxon>Lampyrinae</taxon>
        <taxon>Photinus</taxon>
    </lineage>
</organism>
<dbReference type="PANTHER" id="PTHR11439:SF491">
    <property type="entry name" value="INTEGRASE CATALYTIC DOMAIN-CONTAINING PROTEIN"/>
    <property type="match status" value="1"/>
</dbReference>
<dbReference type="EMBL" id="GEZM01013585">
    <property type="protein sequence ID" value="JAV92452.1"/>
    <property type="molecule type" value="Transcribed_RNA"/>
</dbReference>
<evidence type="ECO:0000313" key="1">
    <source>
        <dbReference type="EMBL" id="JAV92452.1"/>
    </source>
</evidence>
<name>A0A1Y1N3K4_PHOPY</name>
<dbReference type="CDD" id="cd09272">
    <property type="entry name" value="RNase_HI_RT_Ty1"/>
    <property type="match status" value="1"/>
</dbReference>
<proteinExistence type="predicted"/>
<dbReference type="GO" id="GO:0003676">
    <property type="term" value="F:nucleic acid binding"/>
    <property type="evidence" value="ECO:0007669"/>
    <property type="project" value="InterPro"/>
</dbReference>
<dbReference type="GO" id="GO:0071897">
    <property type="term" value="P:DNA biosynthetic process"/>
    <property type="evidence" value="ECO:0007669"/>
    <property type="project" value="UniProtKB-ARBA"/>
</dbReference>
<sequence>MLKRFNLEDSKPSTLPADPNVILSKDNDHIKDEGVPYREAVGSLMFAAITARPDIAFAVNVVSRFQNNQGAPHWNAVKRIMRYLKHTKDLGIRYTFSDEPVHGFSDSDYASDVDTRKSTTGYVFNMANGAITWCSRRQQTTSVSTTEAEYVAAAEATKEAIWLRHLLSEISGKSIENVQLYVDNQSAIKLVKNPIFHKRTKHIDVRYHFIKEKFQNGDIKIEYVRSEDQLADILTKPLVSVKFNKLRTKLGMM</sequence>
<reference evidence="1" key="1">
    <citation type="journal article" date="2016" name="Sci. Rep.">
        <title>Molecular characterization of firefly nuptial gifts: a multi-omics approach sheds light on postcopulatory sexual selection.</title>
        <authorList>
            <person name="Al-Wathiqui N."/>
            <person name="Fallon T.R."/>
            <person name="South A."/>
            <person name="Weng J.K."/>
            <person name="Lewis S.M."/>
        </authorList>
    </citation>
    <scope>NUCLEOTIDE SEQUENCE</scope>
</reference>